<reference evidence="1" key="1">
    <citation type="journal article" date="2023" name="G3 (Bethesda)">
        <title>A reference genome for the long-term kleptoplast-retaining sea slug Elysia crispata morphotype clarki.</title>
        <authorList>
            <person name="Eastman K.E."/>
            <person name="Pendleton A.L."/>
            <person name="Shaikh M.A."/>
            <person name="Suttiyut T."/>
            <person name="Ogas R."/>
            <person name="Tomko P."/>
            <person name="Gavelis G."/>
            <person name="Widhalm J.R."/>
            <person name="Wisecaver J.H."/>
        </authorList>
    </citation>
    <scope>NUCLEOTIDE SEQUENCE</scope>
    <source>
        <strain evidence="1">ECLA1</strain>
    </source>
</reference>
<comment type="caution">
    <text evidence="1">The sequence shown here is derived from an EMBL/GenBank/DDBJ whole genome shotgun (WGS) entry which is preliminary data.</text>
</comment>
<protein>
    <submittedName>
        <fullName evidence="1">Uncharacterized protein</fullName>
    </submittedName>
</protein>
<organism evidence="1 2">
    <name type="scientific">Elysia crispata</name>
    <name type="common">lettuce slug</name>
    <dbReference type="NCBI Taxonomy" id="231223"/>
    <lineage>
        <taxon>Eukaryota</taxon>
        <taxon>Metazoa</taxon>
        <taxon>Spiralia</taxon>
        <taxon>Lophotrochozoa</taxon>
        <taxon>Mollusca</taxon>
        <taxon>Gastropoda</taxon>
        <taxon>Heterobranchia</taxon>
        <taxon>Euthyneura</taxon>
        <taxon>Panpulmonata</taxon>
        <taxon>Sacoglossa</taxon>
        <taxon>Placobranchoidea</taxon>
        <taxon>Plakobranchidae</taxon>
        <taxon>Elysia</taxon>
    </lineage>
</organism>
<name>A0AAE1D2A2_9GAST</name>
<sequence>MPRIWLERCEPIESPRQTDEIRTRRGSSVLSGGYSTVWPRLQREVTKLTALPGVLKASPPTVRMSDHPQVIGEDGAMPETVTIGREAGLKSVWYWKAGDRESGLKGGTEGGREVRRCGKRKGGVQDEVMKTGGGSLSRVKRVYSRYWTDGGHSHHFVSVQLHIKQWKVFMGHS</sequence>
<dbReference type="EMBL" id="JAWDGP010005692">
    <property type="protein sequence ID" value="KAK3753734.1"/>
    <property type="molecule type" value="Genomic_DNA"/>
</dbReference>
<dbReference type="AlphaFoldDB" id="A0AAE1D2A2"/>
<proteinExistence type="predicted"/>
<keyword evidence="2" id="KW-1185">Reference proteome</keyword>
<evidence type="ECO:0000313" key="1">
    <source>
        <dbReference type="EMBL" id="KAK3753734.1"/>
    </source>
</evidence>
<gene>
    <name evidence="1" type="ORF">RRG08_034909</name>
</gene>
<accession>A0AAE1D2A2</accession>
<evidence type="ECO:0000313" key="2">
    <source>
        <dbReference type="Proteomes" id="UP001283361"/>
    </source>
</evidence>
<dbReference type="Proteomes" id="UP001283361">
    <property type="component" value="Unassembled WGS sequence"/>
</dbReference>